<dbReference type="Proteomes" id="UP001620460">
    <property type="component" value="Unassembled WGS sequence"/>
</dbReference>
<feature type="region of interest" description="Disordered" evidence="1">
    <location>
        <begin position="10"/>
        <end position="51"/>
    </location>
</feature>
<gene>
    <name evidence="3" type="ORF">ISP17_11360</name>
</gene>
<accession>A0ABW8JTV2</accession>
<feature type="domain" description="Virulence-associated protein E-like" evidence="2">
    <location>
        <begin position="140"/>
        <end position="356"/>
    </location>
</feature>
<protein>
    <submittedName>
        <fullName evidence="3">Virulence factor</fullName>
    </submittedName>
</protein>
<dbReference type="Pfam" id="PF05272">
    <property type="entry name" value="VapE-like_dom"/>
    <property type="match status" value="1"/>
</dbReference>
<keyword evidence="4" id="KW-1185">Reference proteome</keyword>
<dbReference type="EMBL" id="JADIKM010000003">
    <property type="protein sequence ID" value="MFK2904564.1"/>
    <property type="molecule type" value="Genomic_DNA"/>
</dbReference>
<sequence length="458" mass="52253">MSDAGKVVVITGQRGGGGGRRGGGAGGGSSDPNDWRNDITRTTSGKPESTTHNTLLVMEHDPSLQRLFVLDEFSNVVRLTRKAPWLGGEMDEFTDQDGTELSAWLGAPDRYRLNIKPEMVMGCVEAMARRRKEHPVRTYLNGLKWDGTPRLAQLFPRYFKAEDTAYTRQSAQCFMVSAVARILWVDSKVRHNGAQVDFMLVLEGEQGLRKTSAVRSLFGPQWYMEAQESPTSKDFYQALRGRWCVEIGEMDSFSKADVTKVKQAITARFDTYRPSYGRVSRSFRRECVFVGTTNESEYLKDPSGGRRFLPVKVFGVCIPDLEADRDQLWAEAVAMFREGFQWWDLPADAAEQQEERFAEDSWQGPVQRWLGGKMGDGCYPSRLSKTAGNGARLEWTTTTELLFYALQIDVGRHDKQSQMRVSAIMRRLRWKHVRVRVDGERERRWYHLDDEGRIDVPF</sequence>
<reference evidence="3 4" key="1">
    <citation type="submission" date="2020-10" db="EMBL/GenBank/DDBJ databases">
        <title>Phylogeny of dyella-like bacteria.</title>
        <authorList>
            <person name="Fu J."/>
        </authorList>
    </citation>
    <scope>NUCLEOTIDE SEQUENCE [LARGE SCALE GENOMIC DNA]</scope>
    <source>
        <strain evidence="3 4">Gsoil3046</strain>
    </source>
</reference>
<dbReference type="RefSeq" id="WP_404633201.1">
    <property type="nucleotide sequence ID" value="NZ_JADIKM010000003.1"/>
</dbReference>
<name>A0ABW8JTV2_9GAMM</name>
<organism evidence="3 4">
    <name type="scientific">Dyella ginsengisoli</name>
    <dbReference type="NCBI Taxonomy" id="363848"/>
    <lineage>
        <taxon>Bacteria</taxon>
        <taxon>Pseudomonadati</taxon>
        <taxon>Pseudomonadota</taxon>
        <taxon>Gammaproteobacteria</taxon>
        <taxon>Lysobacterales</taxon>
        <taxon>Rhodanobacteraceae</taxon>
        <taxon>Dyella</taxon>
    </lineage>
</organism>
<comment type="caution">
    <text evidence="3">The sequence shown here is derived from an EMBL/GenBank/DDBJ whole genome shotgun (WGS) entry which is preliminary data.</text>
</comment>
<dbReference type="PANTHER" id="PTHR34985:SF1">
    <property type="entry name" value="SLR0554 PROTEIN"/>
    <property type="match status" value="1"/>
</dbReference>
<feature type="compositionally biased region" description="Polar residues" evidence="1">
    <location>
        <begin position="40"/>
        <end position="51"/>
    </location>
</feature>
<proteinExistence type="predicted"/>
<feature type="compositionally biased region" description="Gly residues" evidence="1">
    <location>
        <begin position="13"/>
        <end position="29"/>
    </location>
</feature>
<dbReference type="PANTHER" id="PTHR34985">
    <property type="entry name" value="SLR0554 PROTEIN"/>
    <property type="match status" value="1"/>
</dbReference>
<evidence type="ECO:0000313" key="4">
    <source>
        <dbReference type="Proteomes" id="UP001620460"/>
    </source>
</evidence>
<evidence type="ECO:0000256" key="1">
    <source>
        <dbReference type="SAM" id="MobiDB-lite"/>
    </source>
</evidence>
<evidence type="ECO:0000259" key="2">
    <source>
        <dbReference type="Pfam" id="PF05272"/>
    </source>
</evidence>
<dbReference type="InterPro" id="IPR007936">
    <property type="entry name" value="VapE-like_dom"/>
</dbReference>
<evidence type="ECO:0000313" key="3">
    <source>
        <dbReference type="EMBL" id="MFK2904564.1"/>
    </source>
</evidence>